<dbReference type="EMBL" id="BSYO01000003">
    <property type="protein sequence ID" value="GMH01470.1"/>
    <property type="molecule type" value="Genomic_DNA"/>
</dbReference>
<evidence type="ECO:0000256" key="1">
    <source>
        <dbReference type="ARBA" id="ARBA00004496"/>
    </source>
</evidence>
<organism evidence="7 8">
    <name type="scientific">Nepenthes gracilis</name>
    <name type="common">Slender pitcher plant</name>
    <dbReference type="NCBI Taxonomy" id="150966"/>
    <lineage>
        <taxon>Eukaryota</taxon>
        <taxon>Viridiplantae</taxon>
        <taxon>Streptophyta</taxon>
        <taxon>Embryophyta</taxon>
        <taxon>Tracheophyta</taxon>
        <taxon>Spermatophyta</taxon>
        <taxon>Magnoliopsida</taxon>
        <taxon>eudicotyledons</taxon>
        <taxon>Gunneridae</taxon>
        <taxon>Pentapetalae</taxon>
        <taxon>Caryophyllales</taxon>
        <taxon>Nepenthaceae</taxon>
        <taxon>Nepenthes</taxon>
    </lineage>
</organism>
<keyword evidence="3" id="KW-0963">Cytoplasm</keyword>
<comment type="similarity">
    <text evidence="2">Belongs to the glutaredoxin family. CC-type subfamily.</text>
</comment>
<accession>A0AAD3XDM1</accession>
<comment type="subcellular location">
    <subcellularLocation>
        <location evidence="1">Cytoplasm</location>
    </subcellularLocation>
</comment>
<evidence type="ECO:0000313" key="7">
    <source>
        <dbReference type="EMBL" id="GMH01470.1"/>
    </source>
</evidence>
<dbReference type="GO" id="GO:0005737">
    <property type="term" value="C:cytoplasm"/>
    <property type="evidence" value="ECO:0007669"/>
    <property type="project" value="UniProtKB-SubCell"/>
</dbReference>
<evidence type="ECO:0000256" key="4">
    <source>
        <dbReference type="ARBA" id="ARBA00023284"/>
    </source>
</evidence>
<evidence type="ECO:0000259" key="6">
    <source>
        <dbReference type="Pfam" id="PF00462"/>
    </source>
</evidence>
<evidence type="ECO:0000256" key="5">
    <source>
        <dbReference type="SAM" id="MobiDB-lite"/>
    </source>
</evidence>
<dbReference type="PANTHER" id="PTHR10168">
    <property type="entry name" value="GLUTAREDOXIN"/>
    <property type="match status" value="1"/>
</dbReference>
<dbReference type="AlphaFoldDB" id="A0AAD3XDM1"/>
<evidence type="ECO:0000256" key="2">
    <source>
        <dbReference type="ARBA" id="ARBA00007568"/>
    </source>
</evidence>
<dbReference type="Gene3D" id="3.40.30.10">
    <property type="entry name" value="Glutaredoxin"/>
    <property type="match status" value="1"/>
</dbReference>
<sequence>MPLTQVLEEGKGRSKKMDQGKTEEDKAMYKEMRRLASQSAVVVFGNSDCCMCHVAKQLLIGLGVAPTVVDLDLLDKPGGNIRAILCRLPAVFVGGMFLGGIESLMACHINGSLVPILKEAGALWL</sequence>
<proteinExistence type="inferred from homology"/>
<reference evidence="7" key="1">
    <citation type="submission" date="2023-05" db="EMBL/GenBank/DDBJ databases">
        <title>Nepenthes gracilis genome sequencing.</title>
        <authorList>
            <person name="Fukushima K."/>
        </authorList>
    </citation>
    <scope>NUCLEOTIDE SEQUENCE</scope>
    <source>
        <strain evidence="7">SING2019-196</strain>
    </source>
</reference>
<dbReference type="Proteomes" id="UP001279734">
    <property type="component" value="Unassembled WGS sequence"/>
</dbReference>
<dbReference type="SUPFAM" id="SSF52833">
    <property type="entry name" value="Thioredoxin-like"/>
    <property type="match status" value="1"/>
</dbReference>
<evidence type="ECO:0000313" key="8">
    <source>
        <dbReference type="Proteomes" id="UP001279734"/>
    </source>
</evidence>
<name>A0AAD3XDM1_NEPGR</name>
<dbReference type="PROSITE" id="PS51354">
    <property type="entry name" value="GLUTAREDOXIN_2"/>
    <property type="match status" value="1"/>
</dbReference>
<dbReference type="InterPro" id="IPR002109">
    <property type="entry name" value="Glutaredoxin"/>
</dbReference>
<dbReference type="InterPro" id="IPR011905">
    <property type="entry name" value="GlrX-like_pln_2"/>
</dbReference>
<feature type="compositionally biased region" description="Basic and acidic residues" evidence="5">
    <location>
        <begin position="8"/>
        <end position="24"/>
    </location>
</feature>
<dbReference type="NCBIfam" id="TIGR02189">
    <property type="entry name" value="GlrX-like_plant"/>
    <property type="match status" value="1"/>
</dbReference>
<keyword evidence="4" id="KW-0676">Redox-active center</keyword>
<keyword evidence="8" id="KW-1185">Reference proteome</keyword>
<feature type="region of interest" description="Disordered" evidence="5">
    <location>
        <begin position="1"/>
        <end position="24"/>
    </location>
</feature>
<protein>
    <recommendedName>
        <fullName evidence="6">Glutaredoxin domain-containing protein</fullName>
    </recommendedName>
</protein>
<feature type="domain" description="Glutaredoxin" evidence="6">
    <location>
        <begin position="41"/>
        <end position="97"/>
    </location>
</feature>
<evidence type="ECO:0000256" key="3">
    <source>
        <dbReference type="ARBA" id="ARBA00022490"/>
    </source>
</evidence>
<dbReference type="InterPro" id="IPR036249">
    <property type="entry name" value="Thioredoxin-like_sf"/>
</dbReference>
<gene>
    <name evidence="7" type="ORF">Nepgr_003309</name>
</gene>
<dbReference type="Pfam" id="PF00462">
    <property type="entry name" value="Glutaredoxin"/>
    <property type="match status" value="1"/>
</dbReference>
<comment type="caution">
    <text evidence="7">The sequence shown here is derived from an EMBL/GenBank/DDBJ whole genome shotgun (WGS) entry which is preliminary data.</text>
</comment>